<name>A0A1I6JID0_9MICO</name>
<dbReference type="AlphaFoldDB" id="A0A1I6JID0"/>
<proteinExistence type="predicted"/>
<reference evidence="3" key="1">
    <citation type="submission" date="2016-10" db="EMBL/GenBank/DDBJ databases">
        <authorList>
            <person name="Varghese N."/>
            <person name="Submissions S."/>
        </authorList>
    </citation>
    <scope>NUCLEOTIDE SEQUENCE [LARGE SCALE GENOMIC DNA]</scope>
    <source>
        <strain evidence="3">CL127</strain>
    </source>
</reference>
<organism evidence="2 3">
    <name type="scientific">Microbacterium azadirachtae</name>
    <dbReference type="NCBI Taxonomy" id="582680"/>
    <lineage>
        <taxon>Bacteria</taxon>
        <taxon>Bacillati</taxon>
        <taxon>Actinomycetota</taxon>
        <taxon>Actinomycetes</taxon>
        <taxon>Micrococcales</taxon>
        <taxon>Microbacteriaceae</taxon>
        <taxon>Microbacterium</taxon>
    </lineage>
</organism>
<evidence type="ECO:0000313" key="3">
    <source>
        <dbReference type="Proteomes" id="UP000198877"/>
    </source>
</evidence>
<protein>
    <recommendedName>
        <fullName evidence="1">DUF222 domain-containing protein</fullName>
    </recommendedName>
</protein>
<evidence type="ECO:0000313" key="2">
    <source>
        <dbReference type="EMBL" id="SFR78380.1"/>
    </source>
</evidence>
<dbReference type="Proteomes" id="UP000198877">
    <property type="component" value="Unassembled WGS sequence"/>
</dbReference>
<gene>
    <name evidence="2" type="ORF">SAMN04488591_3586</name>
</gene>
<evidence type="ECO:0000259" key="1">
    <source>
        <dbReference type="Pfam" id="PF02720"/>
    </source>
</evidence>
<dbReference type="RefSeq" id="WP_139232294.1">
    <property type="nucleotide sequence ID" value="NZ_FOYR01000005.1"/>
</dbReference>
<accession>A0A1I6JID0</accession>
<dbReference type="InterPro" id="IPR003870">
    <property type="entry name" value="DUF222"/>
</dbReference>
<feature type="domain" description="DUF222" evidence="1">
    <location>
        <begin position="117"/>
        <end position="335"/>
    </location>
</feature>
<sequence>MISTLEPLLEATRLLERAWGGAESGVGLSRDRLVAVNDALGLVKRTADAVHAEVAAGIARESRRELGPDSLARQYGFRSPAQLIATTTGASAGDTHRLVKVGEATVPCTNLVADLLVAFLDRMIGKLGRDAVARAEEALVGKAPGLSLDEVRRMVTRTEAELDPDGVAPREDELRARASVSLFERDGMLHLNAVLDPARAAAVKTAIDGYVSAQFAAHRDGRDPHAPDADRRTPPQVRADGLVHLAEHALTCVRTTSLNGATVVVRVNASDLETGTGFGLIDGIEHPVGIDTVRRLAGGGSITAWACGKDGEVLRWGRDRHLFTRAQRLALAERDGGCAFCGLPPGMTKAHHIEWWARDRGGTDLDNGASSYTYR</sequence>
<dbReference type="EMBL" id="FOYR01000005">
    <property type="protein sequence ID" value="SFR78380.1"/>
    <property type="molecule type" value="Genomic_DNA"/>
</dbReference>
<dbReference type="Pfam" id="PF02720">
    <property type="entry name" value="DUF222"/>
    <property type="match status" value="1"/>
</dbReference>